<dbReference type="InterPro" id="IPR017972">
    <property type="entry name" value="Cyt_P450_CS"/>
</dbReference>
<dbReference type="GO" id="GO:0005506">
    <property type="term" value="F:iron ion binding"/>
    <property type="evidence" value="ECO:0007669"/>
    <property type="project" value="InterPro"/>
</dbReference>
<feature type="transmembrane region" description="Helical" evidence="10">
    <location>
        <begin position="6"/>
        <end position="26"/>
    </location>
</feature>
<keyword evidence="5 9" id="KW-0560">Oxidoreductase</keyword>
<evidence type="ECO:0000256" key="1">
    <source>
        <dbReference type="ARBA" id="ARBA00001971"/>
    </source>
</evidence>
<accession>A0A559MAC6</accession>
<keyword evidence="10" id="KW-1133">Transmembrane helix</keyword>
<dbReference type="InterPro" id="IPR036396">
    <property type="entry name" value="Cyt_P450_sf"/>
</dbReference>
<gene>
    <name evidence="11" type="primary">apf7_6</name>
    <name evidence="11" type="ORF">LAWI1_G004178</name>
</gene>
<dbReference type="PRINTS" id="PR00385">
    <property type="entry name" value="P450"/>
</dbReference>
<dbReference type="Proteomes" id="UP000315522">
    <property type="component" value="Unassembled WGS sequence"/>
</dbReference>
<reference evidence="11 12" key="1">
    <citation type="submission" date="2018-05" db="EMBL/GenBank/DDBJ databases">
        <title>Genome sequencing and assembly of the regulated plant pathogen Lachnellula willkommii and related sister species for the development of diagnostic species identification markers.</title>
        <authorList>
            <person name="Giroux E."/>
            <person name="Bilodeau G."/>
        </authorList>
    </citation>
    <scope>NUCLEOTIDE SEQUENCE [LARGE SCALE GENOMIC DNA]</scope>
    <source>
        <strain evidence="11 12">CBS 172.35</strain>
    </source>
</reference>
<dbReference type="GO" id="GO:0016705">
    <property type="term" value="F:oxidoreductase activity, acting on paired donors, with incorporation or reduction of molecular oxygen"/>
    <property type="evidence" value="ECO:0007669"/>
    <property type="project" value="InterPro"/>
</dbReference>
<dbReference type="Pfam" id="PF00067">
    <property type="entry name" value="p450"/>
    <property type="match status" value="1"/>
</dbReference>
<evidence type="ECO:0000256" key="9">
    <source>
        <dbReference type="RuleBase" id="RU000461"/>
    </source>
</evidence>
<evidence type="ECO:0000256" key="3">
    <source>
        <dbReference type="ARBA" id="ARBA00022617"/>
    </source>
</evidence>
<evidence type="ECO:0000256" key="6">
    <source>
        <dbReference type="ARBA" id="ARBA00023004"/>
    </source>
</evidence>
<dbReference type="Gene3D" id="1.10.630.10">
    <property type="entry name" value="Cytochrome P450"/>
    <property type="match status" value="1"/>
</dbReference>
<dbReference type="AlphaFoldDB" id="A0A559MAC6"/>
<dbReference type="PROSITE" id="PS00086">
    <property type="entry name" value="CYTOCHROME_P450"/>
    <property type="match status" value="1"/>
</dbReference>
<evidence type="ECO:0000256" key="10">
    <source>
        <dbReference type="SAM" id="Phobius"/>
    </source>
</evidence>
<evidence type="ECO:0000256" key="4">
    <source>
        <dbReference type="ARBA" id="ARBA00022723"/>
    </source>
</evidence>
<keyword evidence="7 9" id="KW-0503">Monooxygenase</keyword>
<comment type="cofactor">
    <cofactor evidence="1 8">
        <name>heme</name>
        <dbReference type="ChEBI" id="CHEBI:30413"/>
    </cofactor>
</comment>
<dbReference type="GO" id="GO:0020037">
    <property type="term" value="F:heme binding"/>
    <property type="evidence" value="ECO:0007669"/>
    <property type="project" value="InterPro"/>
</dbReference>
<dbReference type="PRINTS" id="PR00463">
    <property type="entry name" value="EP450I"/>
</dbReference>
<dbReference type="SUPFAM" id="SSF48264">
    <property type="entry name" value="Cytochrome P450"/>
    <property type="match status" value="1"/>
</dbReference>
<protein>
    <submittedName>
        <fullName evidence="11">Cytochrome P450 monooxygenase</fullName>
    </submittedName>
</protein>
<keyword evidence="10" id="KW-0472">Membrane</keyword>
<sequence length="493" mass="55582">MAAFPLIGEHIALLILVAIAGAIFVIRFPGPKLASISDLWTVWYSIKGQSHLKAYDVHREYEIYHGSSTLKSNVYETITPAPGAFSTFTAIDRHMHQRKRKVFSQAFSESAISAFEPTIRRHCEIFITELAKAIPSVSGGRWSQPLNMTPRTRHYATDVMGDFGFGRSFDMQTSTRNHFLMKATDGATLVAGIYCQYPKLKDYGMGRLVALLGVATKERFGRLAKMLIDERLSDDTENRRDLLHFISKGDKKTREPFSMNEVWAESRFTLIAGAETTATAISSILFYLSRNPASLTRLTSLIRTTYPSRDDIQLGPKLTQCTYLWASIDEAMRLSPSVVAILWRQVIAENFTIDGEHVPAGCDLGFSSYVPHHDASIFIDPYAFKPERWLASSNPEDQSRLEMQQRAFTPFGLGPRKCIGMRMAYAEVALCLAKTLWALDLRRAKDGVGRIGAGRKGAKDGREKEEEFQLFEHITCRHDGPYLEWAWRSDKAI</sequence>
<feature type="binding site" description="axial binding residue" evidence="8">
    <location>
        <position position="418"/>
    </location>
    <ligand>
        <name>heme</name>
        <dbReference type="ChEBI" id="CHEBI:30413"/>
    </ligand>
    <ligandPart>
        <name>Fe</name>
        <dbReference type="ChEBI" id="CHEBI:18248"/>
    </ligandPart>
</feature>
<evidence type="ECO:0000256" key="2">
    <source>
        <dbReference type="ARBA" id="ARBA00010617"/>
    </source>
</evidence>
<dbReference type="EMBL" id="QGML01001050">
    <property type="protein sequence ID" value="TVY89915.1"/>
    <property type="molecule type" value="Genomic_DNA"/>
</dbReference>
<proteinExistence type="inferred from homology"/>
<dbReference type="InterPro" id="IPR001128">
    <property type="entry name" value="Cyt_P450"/>
</dbReference>
<keyword evidence="10" id="KW-0812">Transmembrane</keyword>
<organism evidence="11 12">
    <name type="scientific">Lachnellula willkommii</name>
    <dbReference type="NCBI Taxonomy" id="215461"/>
    <lineage>
        <taxon>Eukaryota</taxon>
        <taxon>Fungi</taxon>
        <taxon>Dikarya</taxon>
        <taxon>Ascomycota</taxon>
        <taxon>Pezizomycotina</taxon>
        <taxon>Leotiomycetes</taxon>
        <taxon>Helotiales</taxon>
        <taxon>Lachnaceae</taxon>
        <taxon>Lachnellula</taxon>
    </lineage>
</organism>
<keyword evidence="12" id="KW-1185">Reference proteome</keyword>
<evidence type="ECO:0000256" key="5">
    <source>
        <dbReference type="ARBA" id="ARBA00023002"/>
    </source>
</evidence>
<dbReference type="GO" id="GO:0004497">
    <property type="term" value="F:monooxygenase activity"/>
    <property type="evidence" value="ECO:0007669"/>
    <property type="project" value="UniProtKB-KW"/>
</dbReference>
<evidence type="ECO:0000256" key="7">
    <source>
        <dbReference type="ARBA" id="ARBA00023033"/>
    </source>
</evidence>
<dbReference type="PANTHER" id="PTHR24305">
    <property type="entry name" value="CYTOCHROME P450"/>
    <property type="match status" value="1"/>
</dbReference>
<comment type="similarity">
    <text evidence="2 9">Belongs to the cytochrome P450 family.</text>
</comment>
<evidence type="ECO:0000256" key="8">
    <source>
        <dbReference type="PIRSR" id="PIRSR602401-1"/>
    </source>
</evidence>
<evidence type="ECO:0000313" key="11">
    <source>
        <dbReference type="EMBL" id="TVY89915.1"/>
    </source>
</evidence>
<keyword evidence="6 8" id="KW-0408">Iron</keyword>
<keyword evidence="3 8" id="KW-0349">Heme</keyword>
<comment type="caution">
    <text evidence="11">The sequence shown here is derived from an EMBL/GenBank/DDBJ whole genome shotgun (WGS) entry which is preliminary data.</text>
</comment>
<dbReference type="InterPro" id="IPR002401">
    <property type="entry name" value="Cyt_P450_E_grp-I"/>
</dbReference>
<dbReference type="InterPro" id="IPR050121">
    <property type="entry name" value="Cytochrome_P450_monoxygenase"/>
</dbReference>
<dbReference type="PANTHER" id="PTHR24305:SF237">
    <property type="entry name" value="CYTOCHROME P450 MONOOXYGENASE ATNE-RELATED"/>
    <property type="match status" value="1"/>
</dbReference>
<keyword evidence="4 8" id="KW-0479">Metal-binding</keyword>
<name>A0A559MAC6_9HELO</name>
<evidence type="ECO:0000313" key="12">
    <source>
        <dbReference type="Proteomes" id="UP000315522"/>
    </source>
</evidence>